<accession>A0A379MVE8</accession>
<dbReference type="SUPFAM" id="SSF51182">
    <property type="entry name" value="RmlC-like cupins"/>
    <property type="match status" value="1"/>
</dbReference>
<dbReference type="RefSeq" id="WP_037291780.1">
    <property type="nucleotide sequence ID" value="NZ_CALVFX010000006.1"/>
</dbReference>
<name>A0A379MVE8_9BACT</name>
<dbReference type="AlphaFoldDB" id="A0A379MVE8"/>
<dbReference type="InterPro" id="IPR011051">
    <property type="entry name" value="RmlC_Cupin_sf"/>
</dbReference>
<dbReference type="InterPro" id="IPR008894">
    <property type="entry name" value="QdtA_cupin_dom"/>
</dbReference>
<dbReference type="InterPro" id="IPR014710">
    <property type="entry name" value="RmlC-like_jellyroll"/>
</dbReference>
<dbReference type="STRING" id="880526.GCA_000427365_01731"/>
<keyword evidence="3" id="KW-1185">Reference proteome</keyword>
<reference evidence="2 3" key="1">
    <citation type="submission" date="2018-06" db="EMBL/GenBank/DDBJ databases">
        <authorList>
            <consortium name="Pathogen Informatics"/>
            <person name="Doyle S."/>
        </authorList>
    </citation>
    <scope>NUCLEOTIDE SEQUENCE [LARGE SCALE GENOMIC DNA]</scope>
    <source>
        <strain evidence="2 3">NCTC11190</strain>
    </source>
</reference>
<feature type="domain" description="Sugar 3,4-ketoisomerase QdtA cupin" evidence="1">
    <location>
        <begin position="10"/>
        <end position="130"/>
    </location>
</feature>
<evidence type="ECO:0000259" key="1">
    <source>
        <dbReference type="Pfam" id="PF05523"/>
    </source>
</evidence>
<dbReference type="Proteomes" id="UP000255233">
    <property type="component" value="Unassembled WGS sequence"/>
</dbReference>
<evidence type="ECO:0000313" key="2">
    <source>
        <dbReference type="EMBL" id="SUE34850.1"/>
    </source>
</evidence>
<protein>
    <submittedName>
        <fullName evidence="2">WxcM-like, C-terminal</fullName>
    </submittedName>
</protein>
<proteinExistence type="predicted"/>
<evidence type="ECO:0000313" key="3">
    <source>
        <dbReference type="Proteomes" id="UP000255233"/>
    </source>
</evidence>
<dbReference type="OrthoDB" id="826649at2"/>
<dbReference type="EMBL" id="UGVL01000001">
    <property type="protein sequence ID" value="SUE34850.1"/>
    <property type="molecule type" value="Genomic_DNA"/>
</dbReference>
<organism evidence="2 3">
    <name type="scientific">Rikenella microfusus</name>
    <dbReference type="NCBI Taxonomy" id="28139"/>
    <lineage>
        <taxon>Bacteria</taxon>
        <taxon>Pseudomonadati</taxon>
        <taxon>Bacteroidota</taxon>
        <taxon>Bacteroidia</taxon>
        <taxon>Bacteroidales</taxon>
        <taxon>Rikenellaceae</taxon>
        <taxon>Rikenella</taxon>
    </lineage>
</organism>
<sequence length="147" mass="17286">MNCPKNKITVIDGEINRDYRGQISSLNQFRFDGVERVYFIHHPDVDTVRAWHAHQHEKKWFYCVKGAFTLAFVEIDDWDRPSPDLQPQVYELTDTESKIVCVPEGYANGIKAKEPDSVLLVFSSKILEEAVKDSWRYDKAMWMDWDK</sequence>
<dbReference type="Gene3D" id="2.60.120.10">
    <property type="entry name" value="Jelly Rolls"/>
    <property type="match status" value="1"/>
</dbReference>
<gene>
    <name evidence="2" type="ORF">NCTC11190_02087</name>
</gene>
<dbReference type="Pfam" id="PF05523">
    <property type="entry name" value="FdtA"/>
    <property type="match status" value="1"/>
</dbReference>